<dbReference type="Gene3D" id="2.180.10.10">
    <property type="entry name" value="RHS repeat-associated core"/>
    <property type="match status" value="1"/>
</dbReference>
<dbReference type="InterPro" id="IPR050708">
    <property type="entry name" value="T6SS_VgrG/RHS"/>
</dbReference>
<dbReference type="EMBL" id="JAPMOU010000046">
    <property type="protein sequence ID" value="MDE1464948.1"/>
    <property type="molecule type" value="Genomic_DNA"/>
</dbReference>
<sequence length="719" mass="79522">MDNVKSEYFSRQYGYDSLLRLTTSTQRSYNETFTVETQYDEFSRPVKTVYPTGLAIAQQYNEHGYLKAITDGKVENPKKYWEATEVDPFGNVVESELGNTIKNTRFFDPKTGRLIAISDRLSDANQVNLLEFSYDDIGNLTSRTDTRLSINETFQYDQLNRLTDVLATFSDGKTQNTRVEYDAIGNITFKSDVGSYSYGGSCNGKPAGPHAVTKTTGVQNTTYCYDKNGNMVSGNGRSVQYTAFDKPDLITKGDASTAIAYGADRARHRRVDTTTQGKNTTYYMGGIYEKVVSDSGKVQHKHYIADIAIVTQTENGGEENGTKTNYLHRDHLDSIVAITDENAQVIERFSYDPWGKKRLTDWKPAPDYTALASNITTRGFTNHENLDAVGLIHMNGRVYDQNLGKFLSADPFIQAPYNLQSFNRYSYAWNNPLNGTDPSGFTLIGSAVGDHSGRFDSPNDKNDNSNRGGGFDNRNDDGRRSDWSSDYNSNSLDDRIGIDFDRTFETRGPTQTEINHHVNNAGSYDDVTDYATAHGNPSGVLSDQPRNVIRLGRLSDEELAKRGFFFNAADKVLGFLEYVNPKKVGQTIIGGIAKGIGTLTSKAKSLVSSLTTSNTNRGAFGHKANINLKKQLKSEEQLADIKAGGGTPTHGADAKANLDVADRLVRTYGGKKSDWQKVSSDSYKAADGSHVEIHAYRNVSTGQVYEPKTIAYPQTKGSQ</sequence>
<evidence type="ECO:0000256" key="2">
    <source>
        <dbReference type="SAM" id="MobiDB-lite"/>
    </source>
</evidence>
<dbReference type="Pfam" id="PF25023">
    <property type="entry name" value="TEN_YD-shell"/>
    <property type="match status" value="1"/>
</dbReference>
<evidence type="ECO:0000313" key="5">
    <source>
        <dbReference type="Proteomes" id="UP001528823"/>
    </source>
</evidence>
<dbReference type="PANTHER" id="PTHR32305:SF15">
    <property type="entry name" value="PROTEIN RHSA-RELATED"/>
    <property type="match status" value="1"/>
</dbReference>
<accession>A0ABT5UF20</accession>
<dbReference type="NCBIfam" id="TIGR03696">
    <property type="entry name" value="Rhs_assc_core"/>
    <property type="match status" value="1"/>
</dbReference>
<protein>
    <submittedName>
        <fullName evidence="4">RHS repeat-associated core domain-containing protein</fullName>
    </submittedName>
</protein>
<keyword evidence="5" id="KW-1185">Reference proteome</keyword>
<dbReference type="InterPro" id="IPR056823">
    <property type="entry name" value="TEN-like_YD-shell"/>
</dbReference>
<evidence type="ECO:0000259" key="3">
    <source>
        <dbReference type="Pfam" id="PF25023"/>
    </source>
</evidence>
<feature type="region of interest" description="Disordered" evidence="2">
    <location>
        <begin position="452"/>
        <end position="486"/>
    </location>
</feature>
<dbReference type="Proteomes" id="UP001528823">
    <property type="component" value="Unassembled WGS sequence"/>
</dbReference>
<evidence type="ECO:0000256" key="1">
    <source>
        <dbReference type="ARBA" id="ARBA00022737"/>
    </source>
</evidence>
<feature type="compositionally biased region" description="Basic and acidic residues" evidence="2">
    <location>
        <begin position="452"/>
        <end position="464"/>
    </location>
</feature>
<dbReference type="RefSeq" id="WP_274691256.1">
    <property type="nucleotide sequence ID" value="NZ_JAPMOU010000046.1"/>
</dbReference>
<dbReference type="PANTHER" id="PTHR32305">
    <property type="match status" value="1"/>
</dbReference>
<comment type="caution">
    <text evidence="4">The sequence shown here is derived from an EMBL/GenBank/DDBJ whole genome shotgun (WGS) entry which is preliminary data.</text>
</comment>
<dbReference type="InterPro" id="IPR022385">
    <property type="entry name" value="Rhs_assc_core"/>
</dbReference>
<feature type="compositionally biased region" description="Basic and acidic residues" evidence="2">
    <location>
        <begin position="473"/>
        <end position="483"/>
    </location>
</feature>
<reference evidence="4 5" key="1">
    <citation type="submission" date="2022-11" db="EMBL/GenBank/DDBJ databases">
        <title>Spartinivicinus poritis sp. nov., isolated from scleractinian coral Porites lutea.</title>
        <authorList>
            <person name="Zhang G."/>
            <person name="Cai L."/>
            <person name="Wei Q."/>
        </authorList>
    </citation>
    <scope>NUCLEOTIDE SEQUENCE [LARGE SCALE GENOMIC DNA]</scope>
    <source>
        <strain evidence="4 5">A2-2</strain>
    </source>
</reference>
<feature type="domain" description="Teneurin-like YD-shell" evidence="3">
    <location>
        <begin position="325"/>
        <end position="432"/>
    </location>
</feature>
<keyword evidence="1" id="KW-0677">Repeat</keyword>
<organism evidence="4 5">
    <name type="scientific">Spartinivicinus poritis</name>
    <dbReference type="NCBI Taxonomy" id="2994640"/>
    <lineage>
        <taxon>Bacteria</taxon>
        <taxon>Pseudomonadati</taxon>
        <taxon>Pseudomonadota</taxon>
        <taxon>Gammaproteobacteria</taxon>
        <taxon>Oceanospirillales</taxon>
        <taxon>Zooshikellaceae</taxon>
        <taxon>Spartinivicinus</taxon>
    </lineage>
</organism>
<name>A0ABT5UF20_9GAMM</name>
<gene>
    <name evidence="4" type="ORF">ORQ98_23575</name>
</gene>
<evidence type="ECO:0000313" key="4">
    <source>
        <dbReference type="EMBL" id="MDE1464948.1"/>
    </source>
</evidence>
<proteinExistence type="predicted"/>